<dbReference type="Proteomes" id="UP000838756">
    <property type="component" value="Unassembled WGS sequence"/>
</dbReference>
<name>A0A8S4RWN0_9NEOP</name>
<keyword evidence="2" id="KW-1185">Reference proteome</keyword>
<dbReference type="PANTHER" id="PTHR46238">
    <property type="entry name" value="REVERSE TRANSCRIPTASE DOMAIN-CONTAINING PROTEIN"/>
    <property type="match status" value="1"/>
</dbReference>
<evidence type="ECO:0000313" key="2">
    <source>
        <dbReference type="Proteomes" id="UP000838756"/>
    </source>
</evidence>
<evidence type="ECO:0000313" key="1">
    <source>
        <dbReference type="EMBL" id="CAH2243237.1"/>
    </source>
</evidence>
<reference evidence="1" key="1">
    <citation type="submission" date="2022-03" db="EMBL/GenBank/DDBJ databases">
        <authorList>
            <person name="Lindestad O."/>
        </authorList>
    </citation>
    <scope>NUCLEOTIDE SEQUENCE</scope>
</reference>
<dbReference type="PANTHER" id="PTHR46238:SF8">
    <property type="entry name" value="ENDONUCLEASE_EXONUCLEASE_PHOSPHATASE DOMAIN-CONTAINING PROTEIN"/>
    <property type="match status" value="1"/>
</dbReference>
<comment type="caution">
    <text evidence="1">The sequence shown here is derived from an EMBL/GenBank/DDBJ whole genome shotgun (WGS) entry which is preliminary data.</text>
</comment>
<gene>
    <name evidence="1" type="primary">jg14535</name>
    <name evidence="1" type="ORF">PAEG_LOCUS19405</name>
</gene>
<accession>A0A8S4RWN0</accession>
<sequence>MRKSDEQKIHVTEMKMLRWAGGITRLDKIRNEFIRGSFKVAEVQHKMQESRLRWYGHVMRRDKSHMTQRVMAIDEGKRGRGRPLTTWTRTVFNDMKTLGLTPEMTQDRIKWRTSIRRADPK</sequence>
<proteinExistence type="predicted"/>
<organism evidence="1 2">
    <name type="scientific">Pararge aegeria aegeria</name>
    <dbReference type="NCBI Taxonomy" id="348720"/>
    <lineage>
        <taxon>Eukaryota</taxon>
        <taxon>Metazoa</taxon>
        <taxon>Ecdysozoa</taxon>
        <taxon>Arthropoda</taxon>
        <taxon>Hexapoda</taxon>
        <taxon>Insecta</taxon>
        <taxon>Pterygota</taxon>
        <taxon>Neoptera</taxon>
        <taxon>Endopterygota</taxon>
        <taxon>Lepidoptera</taxon>
        <taxon>Glossata</taxon>
        <taxon>Ditrysia</taxon>
        <taxon>Papilionoidea</taxon>
        <taxon>Nymphalidae</taxon>
        <taxon>Satyrinae</taxon>
        <taxon>Satyrini</taxon>
        <taxon>Parargina</taxon>
        <taxon>Pararge</taxon>
    </lineage>
</organism>
<dbReference type="AlphaFoldDB" id="A0A8S4RWN0"/>
<dbReference type="EMBL" id="CAKXAJ010025723">
    <property type="protein sequence ID" value="CAH2243237.1"/>
    <property type="molecule type" value="Genomic_DNA"/>
</dbReference>
<dbReference type="OrthoDB" id="424543at2759"/>
<protein>
    <submittedName>
        <fullName evidence="1">Jg14535 protein</fullName>
    </submittedName>
</protein>